<keyword evidence="2 5" id="KW-0479">Metal-binding</keyword>
<evidence type="ECO:0000256" key="2">
    <source>
        <dbReference type="ARBA" id="ARBA00022723"/>
    </source>
</evidence>
<keyword evidence="3" id="KW-0560">Oxidoreductase</keyword>
<dbReference type="GO" id="GO:0010436">
    <property type="term" value="F:carotenoid dioxygenase activity"/>
    <property type="evidence" value="ECO:0007669"/>
    <property type="project" value="TreeGrafter"/>
</dbReference>
<sequence length="509" mass="57883">MAGHFKTQPLSQHYSDHPQFSGFMKPCRYEGEVQNLEVYGEIPKEIDGTFYRVMPDPAFPPFIDNDPWFNGDGSVSAFRFKDGHVDFKQRYVRTEKFEKEREARRALLGKYRNKYTDAIEFHIRSTANTNIVYFNGNLLACKEDGPPFAMNPETLETIGLWDFDGQLESATFTAHPKFDPKTGEMVCFGYEAKGDGTPDVCYYTFDAHGTLLQTVWLIAPVVAMIHDFAVTENYVIFPIIPQTCSVERMKDGGEHWQWDPKIPCYFGVLPRHDAKGDDVKWFRSKNSFPGHVANAYETPDGNIIVDLPIGDQNVFFWWKDAEGNAPIPQEIFSQHKRFTINPKSENLDLPEPVVLISDDNEFPRIDDRYAMTEHKHTFLNVMDPKLGTDFPAIAPVMGGGYPLYNALGHLNSKTGTFEKFFVGPKSMVQEPIFVPRSENAPEGDGFVMALVNRYETMTSDIVILDTRDWQKPVAEIKLPVRLRAGLHGNWVDSRDLKKASTNGVVKAHN</sequence>
<dbReference type="SUPFAM" id="SSF50998">
    <property type="entry name" value="Quinoprotein alcohol dehydrogenase-like"/>
    <property type="match status" value="1"/>
</dbReference>
<dbReference type="Pfam" id="PF03055">
    <property type="entry name" value="RPE65"/>
    <property type="match status" value="1"/>
</dbReference>
<keyword evidence="6" id="KW-0223">Dioxygenase</keyword>
<dbReference type="PANTHER" id="PTHR10543">
    <property type="entry name" value="BETA-CAROTENE DIOXYGENASE"/>
    <property type="match status" value="1"/>
</dbReference>
<reference evidence="6 7" key="1">
    <citation type="submission" date="2016-04" db="EMBL/GenBank/DDBJ databases">
        <title>A degradative enzymes factory behind the ericoid mycorrhizal symbiosis.</title>
        <authorList>
            <consortium name="DOE Joint Genome Institute"/>
            <person name="Martino E."/>
            <person name="Morin E."/>
            <person name="Grelet G."/>
            <person name="Kuo A."/>
            <person name="Kohler A."/>
            <person name="Daghino S."/>
            <person name="Barry K."/>
            <person name="Choi C."/>
            <person name="Cichocki N."/>
            <person name="Clum A."/>
            <person name="Copeland A."/>
            <person name="Hainaut M."/>
            <person name="Haridas S."/>
            <person name="Labutti K."/>
            <person name="Lindquist E."/>
            <person name="Lipzen A."/>
            <person name="Khouja H.-R."/>
            <person name="Murat C."/>
            <person name="Ohm R."/>
            <person name="Olson A."/>
            <person name="Spatafora J."/>
            <person name="Veneault-Fourrey C."/>
            <person name="Henrissat B."/>
            <person name="Grigoriev I."/>
            <person name="Martin F."/>
            <person name="Perotto S."/>
        </authorList>
    </citation>
    <scope>NUCLEOTIDE SEQUENCE [LARGE SCALE GENOMIC DNA]</scope>
    <source>
        <strain evidence="6 7">F</strain>
    </source>
</reference>
<dbReference type="STRING" id="1149755.A0A2J6S4Z4"/>
<comment type="cofactor">
    <cofactor evidence="5">
        <name>Fe(2+)</name>
        <dbReference type="ChEBI" id="CHEBI:29033"/>
    </cofactor>
    <text evidence="5">Binds 1 Fe(2+) ion per subunit.</text>
</comment>
<protein>
    <submittedName>
        <fullName evidence="6">Lignostilbene dioxygenase</fullName>
    </submittedName>
</protein>
<feature type="binding site" evidence="5">
    <location>
        <position position="226"/>
    </location>
    <ligand>
        <name>Fe cation</name>
        <dbReference type="ChEBI" id="CHEBI:24875"/>
        <note>catalytic</note>
    </ligand>
</feature>
<evidence type="ECO:0000313" key="7">
    <source>
        <dbReference type="Proteomes" id="UP000235786"/>
    </source>
</evidence>
<dbReference type="InterPro" id="IPR011047">
    <property type="entry name" value="Quinoprotein_ADH-like_sf"/>
</dbReference>
<feature type="binding site" evidence="5">
    <location>
        <position position="175"/>
    </location>
    <ligand>
        <name>Fe cation</name>
        <dbReference type="ChEBI" id="CHEBI:24875"/>
        <note>catalytic</note>
    </ligand>
</feature>
<dbReference type="GO" id="GO:0016121">
    <property type="term" value="P:carotene catabolic process"/>
    <property type="evidence" value="ECO:0007669"/>
    <property type="project" value="TreeGrafter"/>
</dbReference>
<comment type="similarity">
    <text evidence="1">Belongs to the carotenoid oxygenase family.</text>
</comment>
<evidence type="ECO:0000256" key="3">
    <source>
        <dbReference type="ARBA" id="ARBA00023002"/>
    </source>
</evidence>
<dbReference type="OrthoDB" id="1069523at2759"/>
<keyword evidence="7" id="KW-1185">Reference proteome</keyword>
<dbReference type="InterPro" id="IPR004294">
    <property type="entry name" value="Carotenoid_Oase"/>
</dbReference>
<evidence type="ECO:0000256" key="5">
    <source>
        <dbReference type="PIRSR" id="PIRSR604294-1"/>
    </source>
</evidence>
<name>A0A2J6S4Z4_HYAVF</name>
<dbReference type="PANTHER" id="PTHR10543:SF89">
    <property type="entry name" value="CAROTENOID 9,10(9',10')-CLEAVAGE DIOXYGENASE 1"/>
    <property type="match status" value="1"/>
</dbReference>
<dbReference type="Proteomes" id="UP000235786">
    <property type="component" value="Unassembled WGS sequence"/>
</dbReference>
<proteinExistence type="inferred from homology"/>
<accession>A0A2J6S4Z4</accession>
<keyword evidence="4 5" id="KW-0408">Iron</keyword>
<evidence type="ECO:0000256" key="4">
    <source>
        <dbReference type="ARBA" id="ARBA00023004"/>
    </source>
</evidence>
<evidence type="ECO:0000256" key="1">
    <source>
        <dbReference type="ARBA" id="ARBA00006787"/>
    </source>
</evidence>
<dbReference type="EMBL" id="KZ613940">
    <property type="protein sequence ID" value="PMD45843.1"/>
    <property type="molecule type" value="Genomic_DNA"/>
</dbReference>
<dbReference type="GO" id="GO:0046872">
    <property type="term" value="F:metal ion binding"/>
    <property type="evidence" value="ECO:0007669"/>
    <property type="project" value="UniProtKB-KW"/>
</dbReference>
<organism evidence="6 7">
    <name type="scientific">Hyaloscypha variabilis (strain UAMH 11265 / GT02V1 / F)</name>
    <name type="common">Meliniomyces variabilis</name>
    <dbReference type="NCBI Taxonomy" id="1149755"/>
    <lineage>
        <taxon>Eukaryota</taxon>
        <taxon>Fungi</taxon>
        <taxon>Dikarya</taxon>
        <taxon>Ascomycota</taxon>
        <taxon>Pezizomycotina</taxon>
        <taxon>Leotiomycetes</taxon>
        <taxon>Helotiales</taxon>
        <taxon>Hyaloscyphaceae</taxon>
        <taxon>Hyaloscypha</taxon>
        <taxon>Hyaloscypha variabilis</taxon>
    </lineage>
</organism>
<evidence type="ECO:0000313" key="6">
    <source>
        <dbReference type="EMBL" id="PMD45843.1"/>
    </source>
</evidence>
<feature type="binding site" evidence="5">
    <location>
        <position position="487"/>
    </location>
    <ligand>
        <name>Fe cation</name>
        <dbReference type="ChEBI" id="CHEBI:24875"/>
        <note>catalytic</note>
    </ligand>
</feature>
<gene>
    <name evidence="6" type="ORF">L207DRAFT_630215</name>
</gene>
<feature type="binding site" evidence="5">
    <location>
        <position position="291"/>
    </location>
    <ligand>
        <name>Fe cation</name>
        <dbReference type="ChEBI" id="CHEBI:24875"/>
        <note>catalytic</note>
    </ligand>
</feature>
<dbReference type="AlphaFoldDB" id="A0A2J6S4Z4"/>